<dbReference type="EMBL" id="RWGY01000039">
    <property type="protein sequence ID" value="TVU10874.1"/>
    <property type="molecule type" value="Genomic_DNA"/>
</dbReference>
<proteinExistence type="predicted"/>
<keyword evidence="2" id="KW-1185">Reference proteome</keyword>
<organism evidence="1 2">
    <name type="scientific">Eragrostis curvula</name>
    <name type="common">weeping love grass</name>
    <dbReference type="NCBI Taxonomy" id="38414"/>
    <lineage>
        <taxon>Eukaryota</taxon>
        <taxon>Viridiplantae</taxon>
        <taxon>Streptophyta</taxon>
        <taxon>Embryophyta</taxon>
        <taxon>Tracheophyta</taxon>
        <taxon>Spermatophyta</taxon>
        <taxon>Magnoliopsida</taxon>
        <taxon>Liliopsida</taxon>
        <taxon>Poales</taxon>
        <taxon>Poaceae</taxon>
        <taxon>PACMAD clade</taxon>
        <taxon>Chloridoideae</taxon>
        <taxon>Eragrostideae</taxon>
        <taxon>Eragrostidinae</taxon>
        <taxon>Eragrostis</taxon>
    </lineage>
</organism>
<sequence>MAALQSCRFFVPSPAAMSAASARVRPPSMLAIVPAPGRLEHFCFPGLKLQHGRTAAPLRPRVVAVRAAQSPGRDAQPLRQSAGQHFVEEMGYVMRRYVDIIDIDHGCLYMEATAMSARLCLSANKAIKMASRVVDAAYLDLDAAAPNEISTGTIYRTVLQYVNIFLDTADASYKRTVSKKTITSFLGALRGLASISHILLEAALEALGHTHPRESLSEYAFNCDVKAMHQEFNRQMNDLEDGIMKASAVEICKLAVPTIHEGMKITGSFVGLMVARRQRVLEKACSKIVVV</sequence>
<gene>
    <name evidence="1" type="ORF">EJB05_44427</name>
</gene>
<comment type="caution">
    <text evidence="1">The sequence shown here is derived from an EMBL/GenBank/DDBJ whole genome shotgun (WGS) entry which is preliminary data.</text>
</comment>
<dbReference type="OrthoDB" id="660918at2759"/>
<protein>
    <submittedName>
        <fullName evidence="1">Uncharacterized protein</fullName>
    </submittedName>
</protein>
<feature type="non-terminal residue" evidence="1">
    <location>
        <position position="1"/>
    </location>
</feature>
<dbReference type="AlphaFoldDB" id="A0A5J9THW2"/>
<dbReference type="Proteomes" id="UP000324897">
    <property type="component" value="Chromosome 3"/>
</dbReference>
<reference evidence="1 2" key="1">
    <citation type="journal article" date="2019" name="Sci. Rep.">
        <title>A high-quality genome of Eragrostis curvula grass provides insights into Poaceae evolution and supports new strategies to enhance forage quality.</title>
        <authorList>
            <person name="Carballo J."/>
            <person name="Santos B.A.C.M."/>
            <person name="Zappacosta D."/>
            <person name="Garbus I."/>
            <person name="Selva J.P."/>
            <person name="Gallo C.A."/>
            <person name="Diaz A."/>
            <person name="Albertini E."/>
            <person name="Caccamo M."/>
            <person name="Echenique V."/>
        </authorList>
    </citation>
    <scope>NUCLEOTIDE SEQUENCE [LARGE SCALE GENOMIC DNA]</scope>
    <source>
        <strain evidence="2">cv. Victoria</strain>
        <tissue evidence="1">Leaf</tissue>
    </source>
</reference>
<evidence type="ECO:0000313" key="2">
    <source>
        <dbReference type="Proteomes" id="UP000324897"/>
    </source>
</evidence>
<name>A0A5J9THW2_9POAL</name>
<evidence type="ECO:0000313" key="1">
    <source>
        <dbReference type="EMBL" id="TVU10874.1"/>
    </source>
</evidence>
<accession>A0A5J9THW2</accession>
<dbReference type="Gramene" id="TVU10874">
    <property type="protein sequence ID" value="TVU10874"/>
    <property type="gene ID" value="EJB05_44427"/>
</dbReference>